<dbReference type="EMBL" id="GBRH01233608">
    <property type="protein sequence ID" value="JAD64287.1"/>
    <property type="molecule type" value="Transcribed_RNA"/>
</dbReference>
<reference evidence="1" key="1">
    <citation type="submission" date="2014-09" db="EMBL/GenBank/DDBJ databases">
        <authorList>
            <person name="Magalhaes I.L.F."/>
            <person name="Oliveira U."/>
            <person name="Santos F.R."/>
            <person name="Vidigal T.H.D.A."/>
            <person name="Brescovit A.D."/>
            <person name="Santos A.J."/>
        </authorList>
    </citation>
    <scope>NUCLEOTIDE SEQUENCE</scope>
    <source>
        <tissue evidence="1">Shoot tissue taken approximately 20 cm above the soil surface</tissue>
    </source>
</reference>
<reference evidence="1" key="2">
    <citation type="journal article" date="2015" name="Data Brief">
        <title>Shoot transcriptome of the giant reed, Arundo donax.</title>
        <authorList>
            <person name="Barrero R.A."/>
            <person name="Guerrero F.D."/>
            <person name="Moolhuijzen P."/>
            <person name="Goolsby J.A."/>
            <person name="Tidwell J."/>
            <person name="Bellgard S.E."/>
            <person name="Bellgard M.I."/>
        </authorList>
    </citation>
    <scope>NUCLEOTIDE SEQUENCE</scope>
    <source>
        <tissue evidence="1">Shoot tissue taken approximately 20 cm above the soil surface</tissue>
    </source>
</reference>
<dbReference type="AlphaFoldDB" id="A0A0A9BYD4"/>
<organism evidence="1">
    <name type="scientific">Arundo donax</name>
    <name type="common">Giant reed</name>
    <name type="synonym">Donax arundinaceus</name>
    <dbReference type="NCBI Taxonomy" id="35708"/>
    <lineage>
        <taxon>Eukaryota</taxon>
        <taxon>Viridiplantae</taxon>
        <taxon>Streptophyta</taxon>
        <taxon>Embryophyta</taxon>
        <taxon>Tracheophyta</taxon>
        <taxon>Spermatophyta</taxon>
        <taxon>Magnoliopsida</taxon>
        <taxon>Liliopsida</taxon>
        <taxon>Poales</taxon>
        <taxon>Poaceae</taxon>
        <taxon>PACMAD clade</taxon>
        <taxon>Arundinoideae</taxon>
        <taxon>Arundineae</taxon>
        <taxon>Arundo</taxon>
    </lineage>
</organism>
<protein>
    <submittedName>
        <fullName evidence="1">Uncharacterized protein</fullName>
    </submittedName>
</protein>
<sequence>MLVVSGLHIILSLKKTVPDVYQELVALLQLFVQGHHMCQTWFIGH</sequence>
<evidence type="ECO:0000313" key="1">
    <source>
        <dbReference type="EMBL" id="JAD64287.1"/>
    </source>
</evidence>
<proteinExistence type="predicted"/>
<accession>A0A0A9BYD4</accession>
<name>A0A0A9BYD4_ARUDO</name>